<gene>
    <name evidence="1" type="ORF">HHL28_09940</name>
</gene>
<dbReference type="EMBL" id="CP051775">
    <property type="protein sequence ID" value="QJE73372.1"/>
    <property type="molecule type" value="Genomic_DNA"/>
</dbReference>
<evidence type="ECO:0000313" key="2">
    <source>
        <dbReference type="Proteomes" id="UP000501891"/>
    </source>
</evidence>
<keyword evidence="1" id="KW-0238">DNA-binding</keyword>
<evidence type="ECO:0000313" key="1">
    <source>
        <dbReference type="EMBL" id="QJE73372.1"/>
    </source>
</evidence>
<name>A0A858R808_9PROT</name>
<keyword evidence="2" id="KW-1185">Reference proteome</keyword>
<dbReference type="Proteomes" id="UP000501891">
    <property type="component" value="Chromosome"/>
</dbReference>
<dbReference type="KEGG" id="acru:HHL28_09940"/>
<accession>A0A858R808</accession>
<sequence length="172" mass="18634">MTWEFILKFRLPPDGTAPAGWLDALYEAGCDDATVGVGKPGTIALDFSREADSAEAAVRSAIKDVERAIPGAVLAEVGPDLVNLADLGEITGCSRQNIRKYAAGEIKAAKAPFPEPVHTGNPSLWRLAEVLPWFHRNTDLRPDPALLELARVTSAMNLDIQRQRLNHLLAAE</sequence>
<protein>
    <submittedName>
        <fullName evidence="1">DNA-binding protein</fullName>
    </submittedName>
</protein>
<reference evidence="1" key="1">
    <citation type="submission" date="2020-04" db="EMBL/GenBank/DDBJ databases">
        <title>A desert anoxygenic phototrophic bacterium fixes CO2 using RubisCO under aerobic conditions.</title>
        <authorList>
            <person name="Tang K."/>
        </authorList>
    </citation>
    <scope>NUCLEOTIDE SEQUENCE [LARGE SCALE GENOMIC DNA]</scope>
    <source>
        <strain evidence="1">MIMtkB3</strain>
    </source>
</reference>
<organism evidence="1 2">
    <name type="scientific">Aerophototrophica crusticola</name>
    <dbReference type="NCBI Taxonomy" id="1709002"/>
    <lineage>
        <taxon>Bacteria</taxon>
        <taxon>Pseudomonadati</taxon>
        <taxon>Pseudomonadota</taxon>
        <taxon>Alphaproteobacteria</taxon>
        <taxon>Rhodospirillales</taxon>
        <taxon>Rhodospirillaceae</taxon>
        <taxon>Aerophototrophica</taxon>
    </lineage>
</organism>
<proteinExistence type="predicted"/>
<dbReference type="AlphaFoldDB" id="A0A858R808"/>
<dbReference type="GO" id="GO:0003677">
    <property type="term" value="F:DNA binding"/>
    <property type="evidence" value="ECO:0007669"/>
    <property type="project" value="UniProtKB-KW"/>
</dbReference>